<dbReference type="InterPro" id="IPR050929">
    <property type="entry name" value="PFKA"/>
</dbReference>
<reference evidence="8 9" key="1">
    <citation type="submission" date="2016-09" db="EMBL/GenBank/DDBJ databases">
        <title>Extensive genetic diversity and differential bi-allelic expression allows diatom success in the polar Southern Ocean.</title>
        <authorList>
            <consortium name="DOE Joint Genome Institute"/>
            <person name="Mock T."/>
            <person name="Otillar R.P."/>
            <person name="Strauss J."/>
            <person name="Dupont C."/>
            <person name="Frickenhaus S."/>
            <person name="Maumus F."/>
            <person name="Mcmullan M."/>
            <person name="Sanges R."/>
            <person name="Schmutz J."/>
            <person name="Toseland A."/>
            <person name="Valas R."/>
            <person name="Veluchamy A."/>
            <person name="Ward B.J."/>
            <person name="Allen A."/>
            <person name="Barry K."/>
            <person name="Falciatore A."/>
            <person name="Ferrante M."/>
            <person name="Fortunato A.E."/>
            <person name="Gloeckner G."/>
            <person name="Gruber A."/>
            <person name="Hipkin R."/>
            <person name="Janech M."/>
            <person name="Kroth P."/>
            <person name="Leese F."/>
            <person name="Lindquist E."/>
            <person name="Lyon B.R."/>
            <person name="Martin J."/>
            <person name="Mayer C."/>
            <person name="Parker M."/>
            <person name="Quesneville H."/>
            <person name="Raymond J."/>
            <person name="Uhlig C."/>
            <person name="Valentin K.U."/>
            <person name="Worden A.Z."/>
            <person name="Armbrust E.V."/>
            <person name="Bowler C."/>
            <person name="Green B."/>
            <person name="Moulton V."/>
            <person name="Van Oosterhout C."/>
            <person name="Grigoriev I."/>
        </authorList>
    </citation>
    <scope>NUCLEOTIDE SEQUENCE [LARGE SCALE GENOMIC DNA]</scope>
    <source>
        <strain evidence="8 9">CCMP1102</strain>
    </source>
</reference>
<dbReference type="InterPro" id="IPR035966">
    <property type="entry name" value="PKF_sf"/>
</dbReference>
<dbReference type="InParanoid" id="A0A1E7G012"/>
<dbReference type="PRINTS" id="PR00476">
    <property type="entry name" value="PHFRCTKINASE"/>
</dbReference>
<dbReference type="AlphaFoldDB" id="A0A1E7G012"/>
<evidence type="ECO:0000313" key="9">
    <source>
        <dbReference type="Proteomes" id="UP000095751"/>
    </source>
</evidence>
<dbReference type="OrthoDB" id="537915at2759"/>
<dbReference type="GO" id="GO:0046872">
    <property type="term" value="F:metal ion binding"/>
    <property type="evidence" value="ECO:0007669"/>
    <property type="project" value="UniProtKB-KW"/>
</dbReference>
<keyword evidence="9" id="KW-1185">Reference proteome</keyword>
<dbReference type="KEGG" id="fcy:FRACYDRAFT_273844"/>
<accession>A0A1E7G012</accession>
<evidence type="ECO:0000259" key="7">
    <source>
        <dbReference type="Pfam" id="PF00365"/>
    </source>
</evidence>
<keyword evidence="2" id="KW-0808">Transferase</keyword>
<keyword evidence="6" id="KW-1133">Transmembrane helix</keyword>
<organism evidence="8 9">
    <name type="scientific">Fragilariopsis cylindrus CCMP1102</name>
    <dbReference type="NCBI Taxonomy" id="635003"/>
    <lineage>
        <taxon>Eukaryota</taxon>
        <taxon>Sar</taxon>
        <taxon>Stramenopiles</taxon>
        <taxon>Ochrophyta</taxon>
        <taxon>Bacillariophyta</taxon>
        <taxon>Bacillariophyceae</taxon>
        <taxon>Bacillariophycidae</taxon>
        <taxon>Bacillariales</taxon>
        <taxon>Bacillariaceae</taxon>
        <taxon>Fragilariopsis</taxon>
    </lineage>
</organism>
<evidence type="ECO:0000313" key="8">
    <source>
        <dbReference type="EMBL" id="OEU23741.1"/>
    </source>
</evidence>
<evidence type="ECO:0000256" key="5">
    <source>
        <dbReference type="ARBA" id="ARBA00022842"/>
    </source>
</evidence>
<evidence type="ECO:0000256" key="4">
    <source>
        <dbReference type="ARBA" id="ARBA00022777"/>
    </source>
</evidence>
<keyword evidence="6" id="KW-0472">Membrane</keyword>
<comment type="cofactor">
    <cofactor evidence="1">
        <name>Mg(2+)</name>
        <dbReference type="ChEBI" id="CHEBI:18420"/>
    </cofactor>
</comment>
<dbReference type="Gene3D" id="3.40.50.450">
    <property type="match status" value="1"/>
</dbReference>
<dbReference type="SUPFAM" id="SSF53784">
    <property type="entry name" value="Phosphofructokinase"/>
    <property type="match status" value="1"/>
</dbReference>
<evidence type="ECO:0000256" key="3">
    <source>
        <dbReference type="ARBA" id="ARBA00022723"/>
    </source>
</evidence>
<dbReference type="EMBL" id="KV784353">
    <property type="protein sequence ID" value="OEU23741.1"/>
    <property type="molecule type" value="Genomic_DNA"/>
</dbReference>
<evidence type="ECO:0000256" key="1">
    <source>
        <dbReference type="ARBA" id="ARBA00001946"/>
    </source>
</evidence>
<dbReference type="Proteomes" id="UP000095751">
    <property type="component" value="Unassembled WGS sequence"/>
</dbReference>
<dbReference type="GO" id="GO:0003872">
    <property type="term" value="F:6-phosphofructokinase activity"/>
    <property type="evidence" value="ECO:0007669"/>
    <property type="project" value="InterPro"/>
</dbReference>
<feature type="domain" description="Phosphofructokinase" evidence="7">
    <location>
        <begin position="179"/>
        <end position="471"/>
    </location>
</feature>
<dbReference type="InterPro" id="IPR022953">
    <property type="entry name" value="ATP_PFK"/>
</dbReference>
<keyword evidence="4 8" id="KW-0418">Kinase</keyword>
<evidence type="ECO:0000256" key="2">
    <source>
        <dbReference type="ARBA" id="ARBA00022679"/>
    </source>
</evidence>
<feature type="transmembrane region" description="Helical" evidence="6">
    <location>
        <begin position="12"/>
        <end position="30"/>
    </location>
</feature>
<proteinExistence type="predicted"/>
<sequence>MTNSYSSSIPTGVTIMIACSITTVASYYIAARESERKVLLEKKKAYERELLIKEKTIAARDLTGEPHGQLISDLTIDRVYLWEIEDLKKIFSPSNVKNVMKNIPSSNNNPYFFPSLSESPSSIIDKDVAKATDYNKLITNHECVLGEIVRKPNQPTHTRAYVRAGPRRELHFDPVNVNAAIVTCGGLCPGLNNVVREIVNTLCSAYGISGKVWGIQGGFRGFWDFEHYRPVPLTPELVANIHHEGGTVLGSSRGGFDLEKILQFLISKKITCLFVIGGDGTHRGAFLAGIPKTIDNDVDYIDRSFGFESSVEAAQAAIRSAKTEAICNMPNGVGIVKLMGRSAGFIAAHATMASGDVDLCLVPEVPIVLKGEQGCLPHIMRRVKDQGYAVIVVAEGAGEDVLGVSAETDASGNKNLPPIGNFMKSQVEEFFKEHGNVATVKYIDPSYTVRSVPANASDSLYCMQLGQNAVHGAMAGFTGFSVGLCNNRMVFLPIPELVSTSPRSMNPHGRTWERILALTRQPNTVE</sequence>
<dbReference type="PANTHER" id="PTHR45770">
    <property type="entry name" value="ATP-DEPENDENT 6-PHOSPHOFRUCTOKINASE 1"/>
    <property type="match status" value="1"/>
</dbReference>
<dbReference type="Gene3D" id="3.40.50.460">
    <property type="entry name" value="Phosphofructokinase domain"/>
    <property type="match status" value="1"/>
</dbReference>
<evidence type="ECO:0000256" key="6">
    <source>
        <dbReference type="SAM" id="Phobius"/>
    </source>
</evidence>
<dbReference type="UniPathway" id="UPA00109">
    <property type="reaction ID" value="UER00182"/>
</dbReference>
<name>A0A1E7G012_9STRA</name>
<keyword evidence="5" id="KW-0460">Magnesium</keyword>
<dbReference type="NCBIfam" id="NF005301">
    <property type="entry name" value="PRK06830.1"/>
    <property type="match status" value="1"/>
</dbReference>
<dbReference type="Pfam" id="PF00365">
    <property type="entry name" value="PFK"/>
    <property type="match status" value="1"/>
</dbReference>
<dbReference type="GO" id="GO:0006002">
    <property type="term" value="P:fructose 6-phosphate metabolic process"/>
    <property type="evidence" value="ECO:0007669"/>
    <property type="project" value="InterPro"/>
</dbReference>
<gene>
    <name evidence="8" type="primary">ATP-PFK1</name>
    <name evidence="8" type="ORF">FRACYDRAFT_273844</name>
</gene>
<keyword evidence="3" id="KW-0479">Metal-binding</keyword>
<keyword evidence="6" id="KW-0812">Transmembrane</keyword>
<dbReference type="InterPro" id="IPR000023">
    <property type="entry name" value="Phosphofructokinase_dom"/>
</dbReference>
<protein>
    <submittedName>
        <fullName evidence="8">Phosphofructokinase</fullName>
    </submittedName>
</protein>